<dbReference type="PhylomeDB" id="A0A0G4H6T6"/>
<evidence type="ECO:0000256" key="1">
    <source>
        <dbReference type="SAM" id="MobiDB-lite"/>
    </source>
</evidence>
<sequence length="229" mass="25604">MIPSLFIPTDIEKGCGQSGIDDMPEETEEWVKREPRGQPSGVDLRDMDALLSELGEREIESCCRLSIEDRPEKTDEWTKRDIEEGCGQYGIDDIPEVSRGETLGMEVNDKGDPLPEWAMRDIEKGSGSWLDDMPEETEEWVKRAGRRQPPKATPKATPKPPPRSTPTPAKVLPPSRRTKDHNNITYSGRLGDSACGERCPEDAHPAAPESRPALNPPPPRLRRQVQTTD</sequence>
<protein>
    <submittedName>
        <fullName evidence="2">Uncharacterized protein</fullName>
    </submittedName>
</protein>
<name>A0A0G4H6T6_VITBC</name>
<accession>A0A0G4H6T6</accession>
<feature type="region of interest" description="Disordered" evidence="1">
    <location>
        <begin position="8"/>
        <end position="44"/>
    </location>
</feature>
<dbReference type="EMBL" id="CDMY01001040">
    <property type="protein sequence ID" value="CEM39520.1"/>
    <property type="molecule type" value="Genomic_DNA"/>
</dbReference>
<dbReference type="Proteomes" id="UP000041254">
    <property type="component" value="Unassembled WGS sequence"/>
</dbReference>
<feature type="region of interest" description="Disordered" evidence="1">
    <location>
        <begin position="86"/>
        <end position="229"/>
    </location>
</feature>
<proteinExistence type="predicted"/>
<dbReference type="VEuPathDB" id="CryptoDB:Vbra_10727"/>
<keyword evidence="3" id="KW-1185">Reference proteome</keyword>
<evidence type="ECO:0000313" key="3">
    <source>
        <dbReference type="Proteomes" id="UP000041254"/>
    </source>
</evidence>
<dbReference type="InParanoid" id="A0A0G4H6T6"/>
<feature type="compositionally biased region" description="Basic and acidic residues" evidence="1">
    <location>
        <begin position="107"/>
        <end position="124"/>
    </location>
</feature>
<gene>
    <name evidence="2" type="ORF">Vbra_10727</name>
</gene>
<dbReference type="AlphaFoldDB" id="A0A0G4H6T6"/>
<evidence type="ECO:0000313" key="2">
    <source>
        <dbReference type="EMBL" id="CEM39520.1"/>
    </source>
</evidence>
<organism evidence="2 3">
    <name type="scientific">Vitrella brassicaformis (strain CCMP3155)</name>
    <dbReference type="NCBI Taxonomy" id="1169540"/>
    <lineage>
        <taxon>Eukaryota</taxon>
        <taxon>Sar</taxon>
        <taxon>Alveolata</taxon>
        <taxon>Colpodellida</taxon>
        <taxon>Vitrellaceae</taxon>
        <taxon>Vitrella</taxon>
    </lineage>
</organism>
<reference evidence="2 3" key="1">
    <citation type="submission" date="2014-11" db="EMBL/GenBank/DDBJ databases">
        <authorList>
            <person name="Zhu J."/>
            <person name="Qi W."/>
            <person name="Song R."/>
        </authorList>
    </citation>
    <scope>NUCLEOTIDE SEQUENCE [LARGE SCALE GENOMIC DNA]</scope>
</reference>